<evidence type="ECO:0000259" key="3">
    <source>
        <dbReference type="SMART" id="SM00322"/>
    </source>
</evidence>
<evidence type="ECO:0000313" key="4">
    <source>
        <dbReference type="EMBL" id="KAG2498086.1"/>
    </source>
</evidence>
<dbReference type="PROSITE" id="PS50084">
    <property type="entry name" value="KH_TYPE_1"/>
    <property type="match status" value="2"/>
</dbReference>
<sequence>MAQPAAAARAVVELGCMPPGLVIGRGGGNVKALSERVGGGLRISVREGQAVLTGPSPAAVEAAASLLRAQVEAHARGVAGPNRQQLPSPAAAEPAAARAPVEVPAARAVVELGCMPPGLVIGKGGCNVKALSERAGGGVRVQVLEGEGRAVLTGRSREAVEAAAALLREQFEANALGATQAYPHPLRMDYVLTEAGFGPEPCGVVHFQPRDRATDETARHVARPQQLYVPAPGHPDVGGGGEPLMPATPKALTAGPGGGAGAAGSRTAADGLAEALGAVSLGAVEGPALPPPRPSASSAVQPRRTSTGTIVNGGFHGSAAAGPGGAVSAALTSAARKAAAHRPAFSALKLRFNLGKQYFFSVPLALRQTSLEQLQAVARSKGRLPQGVFSNAVPGAQVGPMQRALLGPRLGFVLTDRKDVATVHVVDQRINRHYAISLTFVEGRAVLSKLKADSCRLHTAALLQGPGRLDARLKLMGVLGGQQAGAEAGQAPGGQALAAAVLAAASGPERFAPFEDRSAEGVLRVLRLLPPHTELQSVRRKAKAVYEGRLEVGCGQPPVRVKVAVKQVEDSASRRWEASGTLPDMDPDLGELREAARGGGGAGGGGGGAGGSDWAARALQAVGAFVQAVSAALEAEAS</sequence>
<gene>
    <name evidence="4" type="ORF">HYH03_003844</name>
</gene>
<proteinExistence type="predicted"/>
<organism evidence="4 5">
    <name type="scientific">Edaphochlamys debaryana</name>
    <dbReference type="NCBI Taxonomy" id="47281"/>
    <lineage>
        <taxon>Eukaryota</taxon>
        <taxon>Viridiplantae</taxon>
        <taxon>Chlorophyta</taxon>
        <taxon>core chlorophytes</taxon>
        <taxon>Chlorophyceae</taxon>
        <taxon>CS clade</taxon>
        <taxon>Chlamydomonadales</taxon>
        <taxon>Chlamydomonadales incertae sedis</taxon>
        <taxon>Edaphochlamys</taxon>
    </lineage>
</organism>
<dbReference type="CDD" id="cd00105">
    <property type="entry name" value="KH-I"/>
    <property type="match status" value="1"/>
</dbReference>
<dbReference type="EMBL" id="JAEHOE010000011">
    <property type="protein sequence ID" value="KAG2498086.1"/>
    <property type="molecule type" value="Genomic_DNA"/>
</dbReference>
<feature type="compositionally biased region" description="Gly residues" evidence="2">
    <location>
        <begin position="597"/>
        <end position="611"/>
    </location>
</feature>
<dbReference type="Gene3D" id="3.30.310.210">
    <property type="match status" value="1"/>
</dbReference>
<feature type="domain" description="K Homology" evidence="3">
    <location>
        <begin position="106"/>
        <end position="172"/>
    </location>
</feature>
<dbReference type="InterPro" id="IPR004088">
    <property type="entry name" value="KH_dom_type_1"/>
</dbReference>
<accession>A0A836C2J7</accession>
<protein>
    <recommendedName>
        <fullName evidence="3">K Homology domain-containing protein</fullName>
    </recommendedName>
</protein>
<name>A0A836C2J7_9CHLO</name>
<evidence type="ECO:0000256" key="2">
    <source>
        <dbReference type="SAM" id="MobiDB-lite"/>
    </source>
</evidence>
<feature type="region of interest" description="Disordered" evidence="2">
    <location>
        <begin position="228"/>
        <end position="266"/>
    </location>
</feature>
<comment type="caution">
    <text evidence="4">The sequence shown here is derived from an EMBL/GenBank/DDBJ whole genome shotgun (WGS) entry which is preliminary data.</text>
</comment>
<feature type="domain" description="K Homology" evidence="3">
    <location>
        <begin position="8"/>
        <end position="72"/>
    </location>
</feature>
<dbReference type="Proteomes" id="UP000612055">
    <property type="component" value="Unassembled WGS sequence"/>
</dbReference>
<evidence type="ECO:0000256" key="1">
    <source>
        <dbReference type="PROSITE-ProRule" id="PRU00117"/>
    </source>
</evidence>
<dbReference type="SMART" id="SM00322">
    <property type="entry name" value="KH"/>
    <property type="match status" value="2"/>
</dbReference>
<feature type="region of interest" description="Disordered" evidence="2">
    <location>
        <begin position="284"/>
        <end position="307"/>
    </location>
</feature>
<dbReference type="InterPro" id="IPR004087">
    <property type="entry name" value="KH_dom"/>
</dbReference>
<feature type="compositionally biased region" description="Low complexity" evidence="2">
    <location>
        <begin position="295"/>
        <end position="304"/>
    </location>
</feature>
<keyword evidence="5" id="KW-1185">Reference proteome</keyword>
<dbReference type="Pfam" id="PF00013">
    <property type="entry name" value="KH_1"/>
    <property type="match status" value="1"/>
</dbReference>
<dbReference type="InterPro" id="IPR036612">
    <property type="entry name" value="KH_dom_type_1_sf"/>
</dbReference>
<feature type="region of interest" description="Disordered" evidence="2">
    <location>
        <begin position="593"/>
        <end position="613"/>
    </location>
</feature>
<reference evidence="4" key="1">
    <citation type="journal article" date="2020" name="bioRxiv">
        <title>Comparative genomics of Chlamydomonas.</title>
        <authorList>
            <person name="Craig R.J."/>
            <person name="Hasan A.R."/>
            <person name="Ness R.W."/>
            <person name="Keightley P.D."/>
        </authorList>
    </citation>
    <scope>NUCLEOTIDE SEQUENCE</scope>
    <source>
        <strain evidence="4">CCAP 11/70</strain>
    </source>
</reference>
<dbReference type="SUPFAM" id="SSF54791">
    <property type="entry name" value="Eukaryotic type KH-domain (KH-domain type I)"/>
    <property type="match status" value="1"/>
</dbReference>
<keyword evidence="1" id="KW-0694">RNA-binding</keyword>
<dbReference type="GO" id="GO:0003723">
    <property type="term" value="F:RNA binding"/>
    <property type="evidence" value="ECO:0007669"/>
    <property type="project" value="UniProtKB-UniRule"/>
</dbReference>
<dbReference type="AlphaFoldDB" id="A0A836C2J7"/>
<evidence type="ECO:0000313" key="5">
    <source>
        <dbReference type="Proteomes" id="UP000612055"/>
    </source>
</evidence>